<dbReference type="Gene3D" id="4.10.60.10">
    <property type="entry name" value="Zinc finger, CCHC-type"/>
    <property type="match status" value="1"/>
</dbReference>
<evidence type="ECO:0000313" key="11">
    <source>
        <dbReference type="EMBL" id="KAA0059860.1"/>
    </source>
</evidence>
<proteinExistence type="predicted"/>
<feature type="region of interest" description="Disordered" evidence="9">
    <location>
        <begin position="1"/>
        <end position="68"/>
    </location>
</feature>
<dbReference type="EMBL" id="SSTE01005892">
    <property type="protein sequence ID" value="KAA0059860.1"/>
    <property type="molecule type" value="Genomic_DNA"/>
</dbReference>
<comment type="caution">
    <text evidence="11">The sequence shown here is derived from an EMBL/GenBank/DDBJ whole genome shotgun (WGS) entry which is preliminary data.</text>
</comment>
<keyword evidence="8" id="KW-0479">Metal-binding</keyword>
<feature type="compositionally biased region" description="Polar residues" evidence="9">
    <location>
        <begin position="25"/>
        <end position="37"/>
    </location>
</feature>
<dbReference type="EC" id="2.7.7.49" evidence="1"/>
<dbReference type="PANTHER" id="PTHR15503:SF45">
    <property type="entry name" value="RNA-DIRECTED DNA POLYMERASE HOMOLOG"/>
    <property type="match status" value="1"/>
</dbReference>
<evidence type="ECO:0000256" key="5">
    <source>
        <dbReference type="ARBA" id="ARBA00022759"/>
    </source>
</evidence>
<evidence type="ECO:0000256" key="8">
    <source>
        <dbReference type="PROSITE-ProRule" id="PRU00047"/>
    </source>
</evidence>
<dbReference type="InterPro" id="IPR041373">
    <property type="entry name" value="RT_RNaseH"/>
</dbReference>
<dbReference type="CDD" id="cd01647">
    <property type="entry name" value="RT_LTR"/>
    <property type="match status" value="1"/>
</dbReference>
<dbReference type="OrthoDB" id="437338at2759"/>
<organism evidence="11 13">
    <name type="scientific">Cucumis melo var. makuwa</name>
    <name type="common">Oriental melon</name>
    <dbReference type="NCBI Taxonomy" id="1194695"/>
    <lineage>
        <taxon>Eukaryota</taxon>
        <taxon>Viridiplantae</taxon>
        <taxon>Streptophyta</taxon>
        <taxon>Embryophyta</taxon>
        <taxon>Tracheophyta</taxon>
        <taxon>Spermatophyta</taxon>
        <taxon>Magnoliopsida</taxon>
        <taxon>eudicotyledons</taxon>
        <taxon>Gunneridae</taxon>
        <taxon>Pentapetalae</taxon>
        <taxon>rosids</taxon>
        <taxon>fabids</taxon>
        <taxon>Cucurbitales</taxon>
        <taxon>Cucurbitaceae</taxon>
        <taxon>Benincaseae</taxon>
        <taxon>Cucumis</taxon>
    </lineage>
</organism>
<protein>
    <recommendedName>
        <fullName evidence="1">RNA-directed DNA polymerase</fullName>
        <ecNumber evidence="1">2.7.7.49</ecNumber>
    </recommendedName>
</protein>
<dbReference type="InterPro" id="IPR005162">
    <property type="entry name" value="Retrotrans_gag_dom"/>
</dbReference>
<evidence type="ECO:0000313" key="13">
    <source>
        <dbReference type="Proteomes" id="UP000321393"/>
    </source>
</evidence>
<feature type="compositionally biased region" description="Basic and acidic residues" evidence="9">
    <location>
        <begin position="55"/>
        <end position="68"/>
    </location>
</feature>
<keyword evidence="3" id="KW-0548">Nucleotidyltransferase</keyword>
<dbReference type="SUPFAM" id="SSF56672">
    <property type="entry name" value="DNA/RNA polymerases"/>
    <property type="match status" value="1"/>
</dbReference>
<dbReference type="InterPro" id="IPR032567">
    <property type="entry name" value="RTL1-rel"/>
</dbReference>
<dbReference type="GO" id="GO:0003676">
    <property type="term" value="F:nucleic acid binding"/>
    <property type="evidence" value="ECO:0007669"/>
    <property type="project" value="InterPro"/>
</dbReference>
<accession>A0A5A7UXI3</accession>
<sequence>MTNMSHSTKSSRQRRQNQNRMQDPTEGQSVRGSSTPRVQVKAENERFVRTSQEIGRPERAEPSDPEKTYEIERLNKLEATMFKSSTNPTDKEAKGWWKFILARRSDAHTLDWQTFRGIFEDKYYPSTYCKAKRDEFLGLKQGSLSVAKYERKYIELSQGQKQRRFTPRVNISGCQDFKSRSGGQASRNMSSGEPHARVMAEIIRLSVLVGAGVCYHCGQSGHFKRDCPQLRATVQRDQRVRMLEPLPEGLAIYTPIGEVLLVNKVLRSCEVLVEGRSMLADLLPLELQMLDVILGMDFLCTHYASMDFHKKEVIFRKPGFAEVVFRGGKKIIPMSLISVLKAEKLLRKGCTTFFAHVEEVHKEKLKPENVPVVKWFLDVFPYDLSSLPPDREVEFSIELLPRIAPISQAPYRIAPRELKELKLRGVTLFPKIDLRSGYHQLKVGESDIPNTTFKMRIFHQYLDQFMIVFIDDILVYSIEREAHEEHLRIVLQILRDKQLYAKFSKYGKVIAYASRQLKKNECNYPTHDLELAAVVLALKI</sequence>
<dbReference type="InterPro" id="IPR036875">
    <property type="entry name" value="Znf_CCHC_sf"/>
</dbReference>
<keyword evidence="2" id="KW-0808">Transferase</keyword>
<reference evidence="13 14" key="1">
    <citation type="submission" date="2019-08" db="EMBL/GenBank/DDBJ databases">
        <title>Draft genome sequences of two oriental melons (Cucumis melo L. var makuwa).</title>
        <authorList>
            <person name="Kwon S.-Y."/>
        </authorList>
    </citation>
    <scope>NUCLEOTIDE SEQUENCE [LARGE SCALE GENOMIC DNA]</scope>
    <source>
        <strain evidence="14">cv. Chang Bougi</strain>
        <strain evidence="13">cv. SW 3</strain>
        <tissue evidence="11">Leaf</tissue>
    </source>
</reference>
<dbReference type="PANTHER" id="PTHR15503">
    <property type="entry name" value="LDOC1 RELATED"/>
    <property type="match status" value="1"/>
</dbReference>
<evidence type="ECO:0000256" key="9">
    <source>
        <dbReference type="SAM" id="MobiDB-lite"/>
    </source>
</evidence>
<evidence type="ECO:0000313" key="12">
    <source>
        <dbReference type="EMBL" id="TYK24813.1"/>
    </source>
</evidence>
<dbReference type="SMART" id="SM00343">
    <property type="entry name" value="ZnF_C2HC"/>
    <property type="match status" value="1"/>
</dbReference>
<dbReference type="InterPro" id="IPR001878">
    <property type="entry name" value="Znf_CCHC"/>
</dbReference>
<evidence type="ECO:0000256" key="6">
    <source>
        <dbReference type="ARBA" id="ARBA00022801"/>
    </source>
</evidence>
<dbReference type="PROSITE" id="PS50158">
    <property type="entry name" value="ZF_CCHC"/>
    <property type="match status" value="1"/>
</dbReference>
<gene>
    <name evidence="12" type="ORF">E5676_scaffold184G00610</name>
    <name evidence="11" type="ORF">E6C27_scaffold108G001430</name>
</gene>
<dbReference type="Proteomes" id="UP000321947">
    <property type="component" value="Unassembled WGS sequence"/>
</dbReference>
<feature type="domain" description="CCHC-type" evidence="10">
    <location>
        <begin position="214"/>
        <end position="229"/>
    </location>
</feature>
<dbReference type="InterPro" id="IPR043128">
    <property type="entry name" value="Rev_trsase/Diguanyl_cyclase"/>
</dbReference>
<keyword evidence="6" id="KW-0378">Hydrolase</keyword>
<dbReference type="GO" id="GO:0016787">
    <property type="term" value="F:hydrolase activity"/>
    <property type="evidence" value="ECO:0007669"/>
    <property type="project" value="UniProtKB-KW"/>
</dbReference>
<evidence type="ECO:0000259" key="10">
    <source>
        <dbReference type="PROSITE" id="PS50158"/>
    </source>
</evidence>
<dbReference type="Pfam" id="PF03732">
    <property type="entry name" value="Retrotrans_gag"/>
    <property type="match status" value="1"/>
</dbReference>
<keyword evidence="7" id="KW-0695">RNA-directed DNA polymerase</keyword>
<keyword evidence="8" id="KW-0863">Zinc-finger</keyword>
<dbReference type="GO" id="GO:0004519">
    <property type="term" value="F:endonuclease activity"/>
    <property type="evidence" value="ECO:0007669"/>
    <property type="project" value="UniProtKB-KW"/>
</dbReference>
<dbReference type="Pfam" id="PF08284">
    <property type="entry name" value="RVP_2"/>
    <property type="match status" value="1"/>
</dbReference>
<evidence type="ECO:0000256" key="2">
    <source>
        <dbReference type="ARBA" id="ARBA00022679"/>
    </source>
</evidence>
<keyword evidence="8" id="KW-0862">Zinc</keyword>
<dbReference type="InterPro" id="IPR021109">
    <property type="entry name" value="Peptidase_aspartic_dom_sf"/>
</dbReference>
<dbReference type="Gene3D" id="2.40.70.10">
    <property type="entry name" value="Acid Proteases"/>
    <property type="match status" value="1"/>
</dbReference>
<dbReference type="Proteomes" id="UP000321393">
    <property type="component" value="Unassembled WGS sequence"/>
</dbReference>
<evidence type="ECO:0000256" key="4">
    <source>
        <dbReference type="ARBA" id="ARBA00022722"/>
    </source>
</evidence>
<dbReference type="SUPFAM" id="SSF57756">
    <property type="entry name" value="Retrovirus zinc finger-like domains"/>
    <property type="match status" value="1"/>
</dbReference>
<evidence type="ECO:0000256" key="7">
    <source>
        <dbReference type="ARBA" id="ARBA00022918"/>
    </source>
</evidence>
<dbReference type="InterPro" id="IPR043502">
    <property type="entry name" value="DNA/RNA_pol_sf"/>
</dbReference>
<evidence type="ECO:0000256" key="3">
    <source>
        <dbReference type="ARBA" id="ARBA00022695"/>
    </source>
</evidence>
<name>A0A5A7UXI3_CUCMM</name>
<dbReference type="GO" id="GO:0003964">
    <property type="term" value="F:RNA-directed DNA polymerase activity"/>
    <property type="evidence" value="ECO:0007669"/>
    <property type="project" value="UniProtKB-KW"/>
</dbReference>
<dbReference type="EMBL" id="SSTD01003836">
    <property type="protein sequence ID" value="TYK24813.1"/>
    <property type="molecule type" value="Genomic_DNA"/>
</dbReference>
<evidence type="ECO:0000256" key="1">
    <source>
        <dbReference type="ARBA" id="ARBA00012493"/>
    </source>
</evidence>
<keyword evidence="4" id="KW-0540">Nuclease</keyword>
<dbReference type="Pfam" id="PF00098">
    <property type="entry name" value="zf-CCHC"/>
    <property type="match status" value="1"/>
</dbReference>
<dbReference type="Pfam" id="PF17917">
    <property type="entry name" value="RT_RNaseH"/>
    <property type="match status" value="1"/>
</dbReference>
<dbReference type="AlphaFoldDB" id="A0A5A7UXI3"/>
<dbReference type="Gene3D" id="3.30.70.270">
    <property type="match status" value="1"/>
</dbReference>
<evidence type="ECO:0000313" key="14">
    <source>
        <dbReference type="Proteomes" id="UP000321947"/>
    </source>
</evidence>
<dbReference type="GO" id="GO:0008270">
    <property type="term" value="F:zinc ion binding"/>
    <property type="evidence" value="ECO:0007669"/>
    <property type="project" value="UniProtKB-KW"/>
</dbReference>
<keyword evidence="5" id="KW-0255">Endonuclease</keyword>